<accession>A0A1Y3B315</accession>
<dbReference type="AlphaFoldDB" id="A0A1Y3B315"/>
<gene>
    <name evidence="1" type="ORF">BLA29_008882</name>
</gene>
<name>A0A1Y3B315_EURMA</name>
<protein>
    <submittedName>
        <fullName evidence="1">Uncharacterized protein</fullName>
    </submittedName>
</protein>
<keyword evidence="2" id="KW-1185">Reference proteome</keyword>
<evidence type="ECO:0000313" key="2">
    <source>
        <dbReference type="Proteomes" id="UP000194236"/>
    </source>
</evidence>
<evidence type="ECO:0000313" key="1">
    <source>
        <dbReference type="EMBL" id="OTF74358.1"/>
    </source>
</evidence>
<dbReference type="EMBL" id="MUJZ01047482">
    <property type="protein sequence ID" value="OTF74358.1"/>
    <property type="molecule type" value="Genomic_DNA"/>
</dbReference>
<proteinExistence type="predicted"/>
<reference evidence="1 2" key="1">
    <citation type="submission" date="2017-03" db="EMBL/GenBank/DDBJ databases">
        <title>Genome Survey of Euroglyphus maynei.</title>
        <authorList>
            <person name="Arlian L.G."/>
            <person name="Morgan M.S."/>
            <person name="Rider S.D."/>
        </authorList>
    </citation>
    <scope>NUCLEOTIDE SEQUENCE [LARGE SCALE GENOMIC DNA]</scope>
    <source>
        <strain evidence="1">Arlian Lab</strain>
        <tissue evidence="1">Whole body</tissue>
    </source>
</reference>
<comment type="caution">
    <text evidence="1">The sequence shown here is derived from an EMBL/GenBank/DDBJ whole genome shotgun (WGS) entry which is preliminary data.</text>
</comment>
<dbReference type="Proteomes" id="UP000194236">
    <property type="component" value="Unassembled WGS sequence"/>
</dbReference>
<dbReference type="OrthoDB" id="6413717at2759"/>
<organism evidence="1 2">
    <name type="scientific">Euroglyphus maynei</name>
    <name type="common">Mayne's house dust mite</name>
    <dbReference type="NCBI Taxonomy" id="6958"/>
    <lineage>
        <taxon>Eukaryota</taxon>
        <taxon>Metazoa</taxon>
        <taxon>Ecdysozoa</taxon>
        <taxon>Arthropoda</taxon>
        <taxon>Chelicerata</taxon>
        <taxon>Arachnida</taxon>
        <taxon>Acari</taxon>
        <taxon>Acariformes</taxon>
        <taxon>Sarcoptiformes</taxon>
        <taxon>Astigmata</taxon>
        <taxon>Psoroptidia</taxon>
        <taxon>Analgoidea</taxon>
        <taxon>Pyroglyphidae</taxon>
        <taxon>Pyroglyphinae</taxon>
        <taxon>Euroglyphus</taxon>
    </lineage>
</organism>
<sequence>MAQPARTREEIEQQVLEIQAKNAALAASNGDDEEGRISLSKANMDTDIYGGTNLSGYHTSIPANDDAEYDVSISLCVFENILIVFYRLQDEDTENANGSADNDEYDTYKKAINAFQAPKNYLQDVIDDVSLFNHDPLADRRVPRVADREDEYRRRFRNRQLSPERTDVFAEGKSINFFSQIS</sequence>